<organism evidence="2 3">
    <name type="scientific">Horticoccus luteus</name>
    <dbReference type="NCBI Taxonomy" id="2862869"/>
    <lineage>
        <taxon>Bacteria</taxon>
        <taxon>Pseudomonadati</taxon>
        <taxon>Verrucomicrobiota</taxon>
        <taxon>Opitutia</taxon>
        <taxon>Opitutales</taxon>
        <taxon>Opitutaceae</taxon>
        <taxon>Horticoccus</taxon>
    </lineage>
</organism>
<feature type="region of interest" description="Disordered" evidence="1">
    <location>
        <begin position="569"/>
        <end position="607"/>
    </location>
</feature>
<sequence>MQLMAGRRQSRRVKALRIAGSALLLLLVAGGWWSYRPAVTRYHHWKQRRALTQARDFLAQKNFTSAKLALDVALEAVPGDPDALRVAADLLDSVGLPQVMPLRRRLVQMAPGSVEDRAALVASALRFHDLNAARDALSEMTPEQAEQPAALKAALSFALATNNKPIADLLYDRLQKAEPTNGNLKVMHALLRLQSPQPATVIAARQELEVLAKDPRNSLFIHREMTVEAMARHDAQEAAQQAKRAVADPRSTLEDRLHLANIELNFERRPFGDVWAEVVPHAQGTAADAAAAVRWLIVVGEAARVPAWIEGLPAALRADPAVVAAQANALAAAENWDGLQQMIESGAWGKVDHDAVGLAFTARVAGARQNAELQRKVWDEALAATGNSLTELNVLYRLATLWRWDAPVERTLWAIVKGHPNEGWASQALFSHYREQKDTSGMRQLMDSLRGSDPTMPRYKYDWALLSLLCSPSANWTSPKETMRTLYAGEPNNASYATGYAFALAQSDKADEALAVTGKLSADALALPARAPYLAYIYGVGRQKEAFGKYASRQADLTNLLPEETALFSQGRAAVNRPAPAKTSASDKPTKTEKTPVATSPEPSAKP</sequence>
<evidence type="ECO:0000313" key="2">
    <source>
        <dbReference type="EMBL" id="QYM79065.1"/>
    </source>
</evidence>
<proteinExistence type="predicted"/>
<feature type="compositionally biased region" description="Polar residues" evidence="1">
    <location>
        <begin position="597"/>
        <end position="607"/>
    </location>
</feature>
<protein>
    <recommendedName>
        <fullName evidence="4">Tetratricopeptide repeat protein</fullName>
    </recommendedName>
</protein>
<reference evidence="2" key="1">
    <citation type="submission" date="2021-08" db="EMBL/GenBank/DDBJ databases">
        <title>Genome of a novel bacterium of the phylum Verrucomicrobia, Oleiharenicola sp. KSB-15.</title>
        <authorList>
            <person name="Chung J.-H."/>
            <person name="Ahn J.-H."/>
            <person name="Yoon Y."/>
            <person name="Kim D.-Y."/>
            <person name="An S.-H."/>
            <person name="Park I."/>
            <person name="Yeon J."/>
        </authorList>
    </citation>
    <scope>NUCLEOTIDE SEQUENCE</scope>
    <source>
        <strain evidence="2">KSB-15</strain>
    </source>
</reference>
<evidence type="ECO:0000256" key="1">
    <source>
        <dbReference type="SAM" id="MobiDB-lite"/>
    </source>
</evidence>
<dbReference type="Proteomes" id="UP000825051">
    <property type="component" value="Chromosome"/>
</dbReference>
<dbReference type="AlphaFoldDB" id="A0A8F9TU31"/>
<dbReference type="RefSeq" id="WP_220162416.1">
    <property type="nucleotide sequence ID" value="NZ_CP080507.1"/>
</dbReference>
<evidence type="ECO:0000313" key="3">
    <source>
        <dbReference type="Proteomes" id="UP000825051"/>
    </source>
</evidence>
<name>A0A8F9TU31_9BACT</name>
<dbReference type="KEGG" id="ole:K0B96_00170"/>
<evidence type="ECO:0008006" key="4">
    <source>
        <dbReference type="Google" id="ProtNLM"/>
    </source>
</evidence>
<dbReference type="EMBL" id="CP080507">
    <property type="protein sequence ID" value="QYM79065.1"/>
    <property type="molecule type" value="Genomic_DNA"/>
</dbReference>
<gene>
    <name evidence="2" type="ORF">K0B96_00170</name>
</gene>
<keyword evidence="3" id="KW-1185">Reference proteome</keyword>
<accession>A0A8F9TU31</accession>